<proteinExistence type="predicted"/>
<dbReference type="OrthoDB" id="4928236at2759"/>
<reference evidence="2 3" key="1">
    <citation type="journal article" date="2015" name="BMC Genomics">
        <title>Gene expression during zombie ant biting behavior reflects the complexity underlying fungal parasitic behavioral manipulation.</title>
        <authorList>
            <person name="de Bekker C."/>
            <person name="Ohm R.A."/>
            <person name="Loreto R.G."/>
            <person name="Sebastian A."/>
            <person name="Albert I."/>
            <person name="Merrow M."/>
            <person name="Brachmann A."/>
            <person name="Hughes D.P."/>
        </authorList>
    </citation>
    <scope>NUCLEOTIDE SEQUENCE [LARGE SCALE GENOMIC DNA]</scope>
    <source>
        <strain evidence="2 3">SC16a</strain>
    </source>
</reference>
<protein>
    <recommendedName>
        <fullName evidence="1">Heterokaryon incompatibility domain-containing protein</fullName>
    </recommendedName>
</protein>
<evidence type="ECO:0000313" key="2">
    <source>
        <dbReference type="EMBL" id="PFH62177.1"/>
    </source>
</evidence>
<name>A0A2A9PMQ3_OPHUN</name>
<comment type="caution">
    <text evidence="2">The sequence shown here is derived from an EMBL/GenBank/DDBJ whole genome shotgun (WGS) entry which is preliminary data.</text>
</comment>
<dbReference type="PANTHER" id="PTHR24148:SF78">
    <property type="entry name" value="HETEROKARYON INCOMPATIBILITY DOMAIN-CONTAINING PROTEIN"/>
    <property type="match status" value="1"/>
</dbReference>
<evidence type="ECO:0000313" key="3">
    <source>
        <dbReference type="Proteomes" id="UP000037136"/>
    </source>
</evidence>
<dbReference type="STRING" id="268505.A0A2A9PMQ3"/>
<dbReference type="InterPro" id="IPR052895">
    <property type="entry name" value="HetReg/Transcr_Mod"/>
</dbReference>
<sequence>MSPHCCAFLPRGSIRLLRVLPQRDGVARIECRLHVYDLLDSGRVHPFDALSYVWGSQDRPRSIIVDDCEFAVGDNLHAALLHIRDRFLERIIWIDAICINQSDSVEKSHQVQSTAMIYAKANRVVIWLGESAHDSDGALTEILGAAEEQSTKSSLEKRSIGVLLQRPWFQRIWVLQELAAARHVLIKCGNTEVDGYAFCLGLDALKQPIGSSPGQQAPIRTVTHLIRGSIFRPRDVTCQSDRFSLSLRPLIELLELRHNQKATMRHDRIYALLGICSDPDFARLSVNYIMPWKQLFRKLIKFIVSDDFAVDTWDEHEIAAMKGKGCVLGDVLSVERDAVSGDCETLVIRWVPDTLGFRGKRESCWSIQAMAEPVEAGDVVCSIHGAMRPMIVRPFDSHWTVIRIGVSSTRDLHLSSGYTELRDHANRDFLLVWDRNTHSEKPEEGKDYESYITNRHDPYPCPKIEPENGLDSVVRV</sequence>
<dbReference type="AlphaFoldDB" id="A0A2A9PMQ3"/>
<dbReference type="EMBL" id="LAZP02000038">
    <property type="protein sequence ID" value="PFH62177.1"/>
    <property type="molecule type" value="Genomic_DNA"/>
</dbReference>
<dbReference type="PANTHER" id="PTHR24148">
    <property type="entry name" value="ANKYRIN REPEAT DOMAIN-CONTAINING PROTEIN 39 HOMOLOG-RELATED"/>
    <property type="match status" value="1"/>
</dbReference>
<dbReference type="Pfam" id="PF06985">
    <property type="entry name" value="HET"/>
    <property type="match status" value="1"/>
</dbReference>
<dbReference type="Proteomes" id="UP000037136">
    <property type="component" value="Unassembled WGS sequence"/>
</dbReference>
<evidence type="ECO:0000259" key="1">
    <source>
        <dbReference type="Pfam" id="PF06985"/>
    </source>
</evidence>
<keyword evidence="3" id="KW-1185">Reference proteome</keyword>
<gene>
    <name evidence="2" type="ORF">XA68_14718</name>
</gene>
<dbReference type="InterPro" id="IPR010730">
    <property type="entry name" value="HET"/>
</dbReference>
<reference evidence="2 3" key="2">
    <citation type="journal article" date="2017" name="Sci. Rep.">
        <title>Ant-infecting Ophiocordyceps genomes reveal a high diversity of potential behavioral manipulation genes and a possible major role for enterotoxins.</title>
        <authorList>
            <person name="de Bekker C."/>
            <person name="Ohm R.A."/>
            <person name="Evans H.C."/>
            <person name="Brachmann A."/>
            <person name="Hughes D.P."/>
        </authorList>
    </citation>
    <scope>NUCLEOTIDE SEQUENCE [LARGE SCALE GENOMIC DNA]</scope>
    <source>
        <strain evidence="2 3">SC16a</strain>
    </source>
</reference>
<accession>A0A2A9PMQ3</accession>
<organism evidence="2 3">
    <name type="scientific">Ophiocordyceps unilateralis</name>
    <name type="common">Zombie-ant fungus</name>
    <name type="synonym">Torrubia unilateralis</name>
    <dbReference type="NCBI Taxonomy" id="268505"/>
    <lineage>
        <taxon>Eukaryota</taxon>
        <taxon>Fungi</taxon>
        <taxon>Dikarya</taxon>
        <taxon>Ascomycota</taxon>
        <taxon>Pezizomycotina</taxon>
        <taxon>Sordariomycetes</taxon>
        <taxon>Hypocreomycetidae</taxon>
        <taxon>Hypocreales</taxon>
        <taxon>Ophiocordycipitaceae</taxon>
        <taxon>Ophiocordyceps</taxon>
    </lineage>
</organism>
<feature type="domain" description="Heterokaryon incompatibility" evidence="1">
    <location>
        <begin position="47"/>
        <end position="177"/>
    </location>
</feature>